<organism evidence="4 5">
    <name type="scientific">Thermocoleostomius sinensis A174</name>
    <dbReference type="NCBI Taxonomy" id="2016057"/>
    <lineage>
        <taxon>Bacteria</taxon>
        <taxon>Bacillati</taxon>
        <taxon>Cyanobacteriota</taxon>
        <taxon>Cyanophyceae</taxon>
        <taxon>Oculatellales</taxon>
        <taxon>Oculatellaceae</taxon>
        <taxon>Thermocoleostomius</taxon>
    </lineage>
</organism>
<feature type="region of interest" description="Disordered" evidence="2">
    <location>
        <begin position="218"/>
        <end position="237"/>
    </location>
</feature>
<evidence type="ECO:0000313" key="5">
    <source>
        <dbReference type="Proteomes" id="UP001163152"/>
    </source>
</evidence>
<feature type="transmembrane region" description="Helical" evidence="3">
    <location>
        <begin position="54"/>
        <end position="75"/>
    </location>
</feature>
<keyword evidence="1" id="KW-0175">Coiled coil</keyword>
<evidence type="ECO:0000256" key="2">
    <source>
        <dbReference type="SAM" id="MobiDB-lite"/>
    </source>
</evidence>
<dbReference type="Proteomes" id="UP001163152">
    <property type="component" value="Chromosome"/>
</dbReference>
<protein>
    <submittedName>
        <fullName evidence="4">Uncharacterized protein</fullName>
    </submittedName>
</protein>
<evidence type="ECO:0000313" key="4">
    <source>
        <dbReference type="EMBL" id="WAL62052.1"/>
    </source>
</evidence>
<keyword evidence="3" id="KW-0472">Membrane</keyword>
<dbReference type="RefSeq" id="WP_268612140.1">
    <property type="nucleotide sequence ID" value="NZ_CP113797.1"/>
</dbReference>
<accession>A0A9E8ZHY5</accession>
<evidence type="ECO:0000256" key="3">
    <source>
        <dbReference type="SAM" id="Phobius"/>
    </source>
</evidence>
<keyword evidence="5" id="KW-1185">Reference proteome</keyword>
<name>A0A9E8ZHY5_9CYAN</name>
<keyword evidence="3" id="KW-1133">Transmembrane helix</keyword>
<dbReference type="EMBL" id="CP113797">
    <property type="protein sequence ID" value="WAL62052.1"/>
    <property type="molecule type" value="Genomic_DNA"/>
</dbReference>
<evidence type="ECO:0000256" key="1">
    <source>
        <dbReference type="SAM" id="Coils"/>
    </source>
</evidence>
<feature type="coiled-coil region" evidence="1">
    <location>
        <begin position="75"/>
        <end position="109"/>
    </location>
</feature>
<keyword evidence="3" id="KW-0812">Transmembrane</keyword>
<reference evidence="4" key="1">
    <citation type="submission" date="2022-12" db="EMBL/GenBank/DDBJ databases">
        <title>Polyphasic identification of a Novel Hot-Spring Cyanobacterium Ocullathermofonsia sinensis gen nov. sp. nov. and Genomic Insights on its Adaptations to the Thermal Habitat.</title>
        <authorList>
            <person name="Daroch M."/>
            <person name="Tang J."/>
            <person name="Jiang Y."/>
        </authorList>
    </citation>
    <scope>NUCLEOTIDE SEQUENCE</scope>
    <source>
        <strain evidence="4">PKUAC-SCTA174</strain>
    </source>
</reference>
<feature type="compositionally biased region" description="Low complexity" evidence="2">
    <location>
        <begin position="220"/>
        <end position="237"/>
    </location>
</feature>
<sequence length="325" mass="34385">MNLSHRLLSSALLAGAVLSAALLPLATVGAKPVTIQLEERPVFVGQLRELAAPYIALATGLSLGVGAVSLSVLSWQQASRKLSRYETDMSALRQQLAEQEALVERLKFSETKLQTSGLEQFLQPASVAAHAASTASLPAATRSTFAPDRVSLNTASSDKGVLEGELLETFVDRPQPVSQPTVPDRRLVTPVTRSAQSATSSGFSTAGLEFFLDNSTAALSEPPTQSTPSSSPMPAMATEKPITVTPITEPVKIQALTALPAAQAFSGFVRRSWQDAADSRSPLTPMETSVQLQELLSHLKQVTAQIERLQTTQNSALGNGSGNRA</sequence>
<dbReference type="KEGG" id="tsin:OXH18_08730"/>
<gene>
    <name evidence="4" type="ORF">OXH18_08730</name>
</gene>
<proteinExistence type="predicted"/>
<dbReference type="AlphaFoldDB" id="A0A9E8ZHY5"/>